<accession>A0A0F3RP60</accession>
<evidence type="ECO:0000313" key="1">
    <source>
        <dbReference type="EMBL" id="KJW07721.1"/>
    </source>
</evidence>
<reference evidence="1 2" key="1">
    <citation type="submission" date="2015-01" db="EMBL/GenBank/DDBJ databases">
        <title>Genome Sequencing of Rickettsiales.</title>
        <authorList>
            <person name="Daugherty S.C."/>
            <person name="Su Q."/>
            <person name="Abolude K."/>
            <person name="Beier-Sexton M."/>
            <person name="Carlyon J.A."/>
            <person name="Carter R."/>
            <person name="Day N.P."/>
            <person name="Dumler S.J."/>
            <person name="Dyachenko V."/>
            <person name="Godinez A."/>
            <person name="Kurtti T.J."/>
            <person name="Lichay M."/>
            <person name="Mullins K.E."/>
            <person name="Ott S."/>
            <person name="Pappas-Brown V."/>
            <person name="Paris D.H."/>
            <person name="Patel P."/>
            <person name="Richards A.L."/>
            <person name="Sadzewicz L."/>
            <person name="Sears K."/>
            <person name="Seidman D."/>
            <person name="Sengamalay N."/>
            <person name="Stenos J."/>
            <person name="Tallon L.J."/>
            <person name="Vincent G."/>
            <person name="Fraser C.M."/>
            <person name="Munderloh U."/>
            <person name="Dunning-Hotopp J.C."/>
        </authorList>
    </citation>
    <scope>NUCLEOTIDE SEQUENCE [LARGE SCALE GENOMIC DNA]</scope>
    <source>
        <strain evidence="1 2">UT144</strain>
    </source>
</reference>
<dbReference type="EMBL" id="LAOR01000007">
    <property type="protein sequence ID" value="KJW07721.1"/>
    <property type="molecule type" value="Genomic_DNA"/>
</dbReference>
<name>A0A0F3RP60_ORITS</name>
<organism evidence="1 2">
    <name type="scientific">Orientia tsutsugamushi str. UT144</name>
    <dbReference type="NCBI Taxonomy" id="1441384"/>
    <lineage>
        <taxon>Bacteria</taxon>
        <taxon>Pseudomonadati</taxon>
        <taxon>Pseudomonadota</taxon>
        <taxon>Alphaproteobacteria</taxon>
        <taxon>Rickettsiales</taxon>
        <taxon>Rickettsiaceae</taxon>
        <taxon>Rickettsieae</taxon>
        <taxon>Orientia</taxon>
    </lineage>
</organism>
<proteinExistence type="predicted"/>
<sequence length="41" mass="4773">MKLSEKRNTENPYVTFNVLVMETWITKLSCAYSTLPDGMEM</sequence>
<protein>
    <submittedName>
        <fullName evidence="1">Uncharacterized protein</fullName>
    </submittedName>
</protein>
<evidence type="ECO:0000313" key="2">
    <source>
        <dbReference type="Proteomes" id="UP000033580"/>
    </source>
</evidence>
<gene>
    <name evidence="1" type="ORF">OTUT144_0213</name>
</gene>
<dbReference type="AlphaFoldDB" id="A0A0F3RP60"/>
<dbReference type="Proteomes" id="UP000033580">
    <property type="component" value="Unassembled WGS sequence"/>
</dbReference>
<comment type="caution">
    <text evidence="1">The sequence shown here is derived from an EMBL/GenBank/DDBJ whole genome shotgun (WGS) entry which is preliminary data.</text>
</comment>